<gene>
    <name evidence="3" type="ORF">TRAPUB_14327</name>
</gene>
<feature type="region of interest" description="Disordered" evidence="1">
    <location>
        <begin position="104"/>
        <end position="190"/>
    </location>
</feature>
<feature type="compositionally biased region" description="Polar residues" evidence="1">
    <location>
        <begin position="82"/>
        <end position="91"/>
    </location>
</feature>
<evidence type="ECO:0000313" key="4">
    <source>
        <dbReference type="Proteomes" id="UP000184267"/>
    </source>
</evidence>
<comment type="caution">
    <text evidence="3">The sequence shown here is derived from an EMBL/GenBank/DDBJ whole genome shotgun (WGS) entry which is preliminary data.</text>
</comment>
<dbReference type="OMA" id="PERSYIM"/>
<feature type="compositionally biased region" description="Polar residues" evidence="1">
    <location>
        <begin position="134"/>
        <end position="163"/>
    </location>
</feature>
<sequence length="416" mass="43190">MDPQSNQQDHNTPPLPPLPPSPAGSSTEPHPSHEGHAPAPPPPAPAPGPPAAQPKAFTKPVPLPMPIAIPTPAHIGGVLHQSPASAPQTPSILRMSSPVLYSPALDNNAVAGPSSAGKQKQMSTPHASSEEDNAATSGTYNPPTRQSTMNTQGDSGDNGASSTKDYDIPTPKANTRNPTRTASTGRPGFDRNARSIVLTEPVAAYSGGNGLAQDMNPSGHASRPSVIDYVVPTMPVAGAGFNGHRRRQSMAMSAGTATIGGERTVEERMQPTLEAAIEERDKAALKAKAHAWALNCAIGAQVVLGALTTGVAAATTGRQTSIATSILGGMSTLAASYLAKARGSGEPEVSAIRARDLDGFIRDCRAFMLDNGFVVGTEYDARIERYRRRFEEIMGNGSGGVGDQVQAQREKGKSPV</sequence>
<feature type="compositionally biased region" description="Pro residues" evidence="1">
    <location>
        <begin position="38"/>
        <end position="52"/>
    </location>
</feature>
<protein>
    <recommendedName>
        <fullName evidence="2">SMODS and SLOG-associating 2TM effector domain-containing protein</fullName>
    </recommendedName>
</protein>
<keyword evidence="4" id="KW-1185">Reference proteome</keyword>
<feature type="compositionally biased region" description="Polar residues" evidence="1">
    <location>
        <begin position="1"/>
        <end position="11"/>
    </location>
</feature>
<dbReference type="OrthoDB" id="3245801at2759"/>
<dbReference type="AlphaFoldDB" id="A0A1M2VNZ6"/>
<dbReference type="Pfam" id="PF18142">
    <property type="entry name" value="SLATT_fungal"/>
    <property type="match status" value="1"/>
</dbReference>
<feature type="region of interest" description="Disordered" evidence="1">
    <location>
        <begin position="397"/>
        <end position="416"/>
    </location>
</feature>
<proteinExistence type="predicted"/>
<organism evidence="3 4">
    <name type="scientific">Trametes pubescens</name>
    <name type="common">White-rot fungus</name>
    <dbReference type="NCBI Taxonomy" id="154538"/>
    <lineage>
        <taxon>Eukaryota</taxon>
        <taxon>Fungi</taxon>
        <taxon>Dikarya</taxon>
        <taxon>Basidiomycota</taxon>
        <taxon>Agaricomycotina</taxon>
        <taxon>Agaricomycetes</taxon>
        <taxon>Polyporales</taxon>
        <taxon>Polyporaceae</taxon>
        <taxon>Trametes</taxon>
    </lineage>
</organism>
<accession>A0A1M2VNZ6</accession>
<evidence type="ECO:0000259" key="2">
    <source>
        <dbReference type="Pfam" id="PF18142"/>
    </source>
</evidence>
<dbReference type="InterPro" id="IPR041622">
    <property type="entry name" value="SLATT_fungi"/>
</dbReference>
<dbReference type="STRING" id="154538.A0A1M2VNZ6"/>
<dbReference type="Proteomes" id="UP000184267">
    <property type="component" value="Unassembled WGS sequence"/>
</dbReference>
<feature type="domain" description="SMODS and SLOG-associating 2TM effector" evidence="2">
    <location>
        <begin position="276"/>
        <end position="396"/>
    </location>
</feature>
<feature type="compositionally biased region" description="Polar residues" evidence="1">
    <location>
        <begin position="116"/>
        <end position="127"/>
    </location>
</feature>
<feature type="compositionally biased region" description="Pro residues" evidence="1">
    <location>
        <begin position="13"/>
        <end position="22"/>
    </location>
</feature>
<dbReference type="NCBIfam" id="NF033635">
    <property type="entry name" value="SLATT_fungal"/>
    <property type="match status" value="1"/>
</dbReference>
<reference evidence="3 4" key="1">
    <citation type="submission" date="2016-10" db="EMBL/GenBank/DDBJ databases">
        <title>Genome sequence of the basidiomycete white-rot fungus Trametes pubescens.</title>
        <authorList>
            <person name="Makela M.R."/>
            <person name="Granchi Z."/>
            <person name="Peng M."/>
            <person name="De Vries R.P."/>
            <person name="Grigoriev I."/>
            <person name="Riley R."/>
            <person name="Hilden K."/>
        </authorList>
    </citation>
    <scope>NUCLEOTIDE SEQUENCE [LARGE SCALE GENOMIC DNA]</scope>
    <source>
        <strain evidence="3 4">FBCC735</strain>
    </source>
</reference>
<dbReference type="EMBL" id="MNAD01000958">
    <property type="protein sequence ID" value="OJT09252.1"/>
    <property type="molecule type" value="Genomic_DNA"/>
</dbReference>
<feature type="compositionally biased region" description="Polar residues" evidence="1">
    <location>
        <begin position="172"/>
        <end position="184"/>
    </location>
</feature>
<name>A0A1M2VNZ6_TRAPU</name>
<evidence type="ECO:0000313" key="3">
    <source>
        <dbReference type="EMBL" id="OJT09252.1"/>
    </source>
</evidence>
<feature type="region of interest" description="Disordered" evidence="1">
    <location>
        <begin position="1"/>
        <end position="91"/>
    </location>
</feature>
<evidence type="ECO:0000256" key="1">
    <source>
        <dbReference type="SAM" id="MobiDB-lite"/>
    </source>
</evidence>